<protein>
    <recommendedName>
        <fullName evidence="3">DUF3447 domain-containing protein</fullName>
    </recommendedName>
</protein>
<sequence>MNKDIYNRVFNNQFLKDTIFRNIRWIFQEFEGCYLDSQLFSWRELEKRPDIAIQYNYFDVVKRYFSELKLSTRKYEVSDTRLLINTAIYALKNDQLDVLKFLVGENGAPNGSHINYSFDRDDLEDITKIPALIASPLSGSLELCKWAANTFKEAKKLVTMDSDRNPHDEIYENAAKSGKLEILQWSFEMYHRELGRKSHIWRSACIGNNIDMLNFMFLQPQINRLFNVYDLIDEAVKSKQVTIEVLEWLFSHNANYNTEQLLENAIQRGSVEVIKCLYKHLGNNDNNNENDSNNQFNLIAIEWFLKNCKDRELKVFELAISNNSLAIIQWVHQYSSVEGETNCLDIAVKNRYFNLLAWFTRNERRECYSKSVLEQVYIKNQMEEFEWLHENRTERCDPVRFKKLYFRYPWTISNNIKNIYRSYTFDLKKLPVFGHFLIFMVTSKSQFCFA</sequence>
<keyword evidence="2" id="KW-1185">Reference proteome</keyword>
<dbReference type="Gene3D" id="1.25.40.20">
    <property type="entry name" value="Ankyrin repeat-containing domain"/>
    <property type="match status" value="1"/>
</dbReference>
<proteinExistence type="predicted"/>
<gene>
    <name evidence="1" type="ORF">PPL_09844</name>
</gene>
<dbReference type="PANTHER" id="PTHR46586:SF3">
    <property type="entry name" value="ANKYRIN REPEAT-CONTAINING PROTEIN"/>
    <property type="match status" value="1"/>
</dbReference>
<dbReference type="GeneID" id="31365316"/>
<accession>D3BP81</accession>
<dbReference type="AlphaFoldDB" id="D3BP81"/>
<comment type="caution">
    <text evidence="1">The sequence shown here is derived from an EMBL/GenBank/DDBJ whole genome shotgun (WGS) entry which is preliminary data.</text>
</comment>
<dbReference type="Proteomes" id="UP000001396">
    <property type="component" value="Unassembled WGS sequence"/>
</dbReference>
<dbReference type="EMBL" id="ADBJ01000044">
    <property type="protein sequence ID" value="EFA77091.1"/>
    <property type="molecule type" value="Genomic_DNA"/>
</dbReference>
<dbReference type="InterPro" id="IPR036770">
    <property type="entry name" value="Ankyrin_rpt-contain_sf"/>
</dbReference>
<evidence type="ECO:0000313" key="2">
    <source>
        <dbReference type="Proteomes" id="UP000001396"/>
    </source>
</evidence>
<dbReference type="InterPro" id="IPR052050">
    <property type="entry name" value="SecEffector_AnkRepeat"/>
</dbReference>
<organism evidence="1 2">
    <name type="scientific">Heterostelium pallidum (strain ATCC 26659 / Pp 5 / PN500)</name>
    <name type="common">Cellular slime mold</name>
    <name type="synonym">Polysphondylium pallidum</name>
    <dbReference type="NCBI Taxonomy" id="670386"/>
    <lineage>
        <taxon>Eukaryota</taxon>
        <taxon>Amoebozoa</taxon>
        <taxon>Evosea</taxon>
        <taxon>Eumycetozoa</taxon>
        <taxon>Dictyostelia</taxon>
        <taxon>Acytosteliales</taxon>
        <taxon>Acytosteliaceae</taxon>
        <taxon>Heterostelium</taxon>
    </lineage>
</organism>
<name>D3BP81_HETP5</name>
<dbReference type="PANTHER" id="PTHR46586">
    <property type="entry name" value="ANKYRIN REPEAT-CONTAINING PROTEIN"/>
    <property type="match status" value="1"/>
</dbReference>
<dbReference type="SUPFAM" id="SSF48403">
    <property type="entry name" value="Ankyrin repeat"/>
    <property type="match status" value="1"/>
</dbReference>
<reference evidence="1 2" key="1">
    <citation type="journal article" date="2011" name="Genome Res.">
        <title>Phylogeny-wide analysis of social amoeba genomes highlights ancient origins for complex intercellular communication.</title>
        <authorList>
            <person name="Heidel A.J."/>
            <person name="Lawal H.M."/>
            <person name="Felder M."/>
            <person name="Schilde C."/>
            <person name="Helps N.R."/>
            <person name="Tunggal B."/>
            <person name="Rivero F."/>
            <person name="John U."/>
            <person name="Schleicher M."/>
            <person name="Eichinger L."/>
            <person name="Platzer M."/>
            <person name="Noegel A.A."/>
            <person name="Schaap P."/>
            <person name="Gloeckner G."/>
        </authorList>
    </citation>
    <scope>NUCLEOTIDE SEQUENCE [LARGE SCALE GENOMIC DNA]</scope>
    <source>
        <strain evidence="2">ATCC 26659 / Pp 5 / PN500</strain>
    </source>
</reference>
<evidence type="ECO:0008006" key="3">
    <source>
        <dbReference type="Google" id="ProtNLM"/>
    </source>
</evidence>
<evidence type="ECO:0000313" key="1">
    <source>
        <dbReference type="EMBL" id="EFA77091.1"/>
    </source>
</evidence>
<dbReference type="RefSeq" id="XP_020429220.1">
    <property type="nucleotide sequence ID" value="XM_020580633.1"/>
</dbReference>
<dbReference type="InParanoid" id="D3BP81"/>